<dbReference type="SUPFAM" id="SSF52540">
    <property type="entry name" value="P-loop containing nucleoside triphosphate hydrolases"/>
    <property type="match status" value="1"/>
</dbReference>
<name>A0A176WM39_MARPO</name>
<organism evidence="2 3">
    <name type="scientific">Marchantia polymorpha subsp. ruderalis</name>
    <dbReference type="NCBI Taxonomy" id="1480154"/>
    <lineage>
        <taxon>Eukaryota</taxon>
        <taxon>Viridiplantae</taxon>
        <taxon>Streptophyta</taxon>
        <taxon>Embryophyta</taxon>
        <taxon>Marchantiophyta</taxon>
        <taxon>Marchantiopsida</taxon>
        <taxon>Marchantiidae</taxon>
        <taxon>Marchantiales</taxon>
        <taxon>Marchantiaceae</taxon>
        <taxon>Marchantia</taxon>
    </lineage>
</organism>
<dbReference type="InterPro" id="IPR027417">
    <property type="entry name" value="P-loop_NTPase"/>
</dbReference>
<dbReference type="GO" id="GO:0005524">
    <property type="term" value="F:ATP binding"/>
    <property type="evidence" value="ECO:0007669"/>
    <property type="project" value="InterPro"/>
</dbReference>
<dbReference type="Proteomes" id="UP000077202">
    <property type="component" value="Unassembled WGS sequence"/>
</dbReference>
<dbReference type="Gene3D" id="3.40.50.300">
    <property type="entry name" value="P-loop containing nucleotide triphosphate hydrolases"/>
    <property type="match status" value="1"/>
</dbReference>
<dbReference type="GO" id="GO:0005737">
    <property type="term" value="C:cytoplasm"/>
    <property type="evidence" value="ECO:0007669"/>
    <property type="project" value="TreeGrafter"/>
</dbReference>
<evidence type="ECO:0000313" key="2">
    <source>
        <dbReference type="EMBL" id="OAE33711.1"/>
    </source>
</evidence>
<feature type="domain" description="DEAD/DEAH-box helicase" evidence="1">
    <location>
        <begin position="77"/>
        <end position="129"/>
    </location>
</feature>
<reference evidence="2" key="1">
    <citation type="submission" date="2016-03" db="EMBL/GenBank/DDBJ databases">
        <title>Mechanisms controlling the formation of the plant cell surface in tip-growing cells are functionally conserved among land plants.</title>
        <authorList>
            <person name="Honkanen S."/>
            <person name="Jones V.A."/>
            <person name="Morieri G."/>
            <person name="Champion C."/>
            <person name="Hetherington A.J."/>
            <person name="Kelly S."/>
            <person name="Saint-Marcoux D."/>
            <person name="Proust H."/>
            <person name="Prescott H."/>
            <person name="Dolan L."/>
        </authorList>
    </citation>
    <scope>NUCLEOTIDE SEQUENCE [LARGE SCALE GENOMIC DNA]</scope>
    <source>
        <tissue evidence="2">Whole gametophyte</tissue>
    </source>
</reference>
<dbReference type="AlphaFoldDB" id="A0A176WM39"/>
<sequence length="220" mass="25172">MPLREKVSEKVQFDLDILNIVIRRSNCKARFDDWNGLCSLEETAAYCVSPALLQERRRDFIDPRKKARGLWSEPNVTGCGKTLIAVLLIDVLSHLIRKPSLKIVVFLAPNRALVDQQAKEIEEHTNLRVGKYWGSIEGDTWNYTWWRKQIVNFECLCLTLVSMFSISLHCTFYTSDDVKNKKPDPSIYKVAAEVTVYKQPAAKLALLNKKLVGVKVGNFK</sequence>
<keyword evidence="3" id="KW-1185">Reference proteome</keyword>
<protein>
    <recommendedName>
        <fullName evidence="1">DEAD/DEAH-box helicase domain-containing protein</fullName>
    </recommendedName>
</protein>
<proteinExistence type="predicted"/>
<comment type="caution">
    <text evidence="2">The sequence shown here is derived from an EMBL/GenBank/DDBJ whole genome shotgun (WGS) entry which is preliminary data.</text>
</comment>
<dbReference type="InterPro" id="IPR011545">
    <property type="entry name" value="DEAD/DEAH_box_helicase_dom"/>
</dbReference>
<evidence type="ECO:0000313" key="3">
    <source>
        <dbReference type="Proteomes" id="UP000077202"/>
    </source>
</evidence>
<dbReference type="EMBL" id="LVLJ01000590">
    <property type="protein sequence ID" value="OAE33711.1"/>
    <property type="molecule type" value="Genomic_DNA"/>
</dbReference>
<dbReference type="Pfam" id="PF00270">
    <property type="entry name" value="DEAD"/>
    <property type="match status" value="1"/>
</dbReference>
<dbReference type="PANTHER" id="PTHR14074">
    <property type="entry name" value="HELICASE WITH DEATH DOMAIN-RELATED"/>
    <property type="match status" value="1"/>
</dbReference>
<dbReference type="GO" id="GO:0003676">
    <property type="term" value="F:nucleic acid binding"/>
    <property type="evidence" value="ECO:0007669"/>
    <property type="project" value="InterPro"/>
</dbReference>
<dbReference type="PANTHER" id="PTHR14074:SF16">
    <property type="entry name" value="ANTIVIRAL INNATE IMMUNE RESPONSE RECEPTOR RIG-I"/>
    <property type="match status" value="1"/>
</dbReference>
<accession>A0A176WM39</accession>
<evidence type="ECO:0000259" key="1">
    <source>
        <dbReference type="Pfam" id="PF00270"/>
    </source>
</evidence>
<gene>
    <name evidence="2" type="ORF">AXG93_2317s1000</name>
</gene>
<dbReference type="InterPro" id="IPR051363">
    <property type="entry name" value="RLR_Helicase"/>
</dbReference>